<keyword evidence="7" id="KW-1185">Reference proteome</keyword>
<dbReference type="FunFam" id="1.10.10.60:FF:000141">
    <property type="entry name" value="TetR family transcriptional regulator"/>
    <property type="match status" value="1"/>
</dbReference>
<dbReference type="Pfam" id="PF00440">
    <property type="entry name" value="TetR_N"/>
    <property type="match status" value="1"/>
</dbReference>
<dbReference type="SUPFAM" id="SSF46689">
    <property type="entry name" value="Homeodomain-like"/>
    <property type="match status" value="1"/>
</dbReference>
<dbReference type="GO" id="GO:0045892">
    <property type="term" value="P:negative regulation of DNA-templated transcription"/>
    <property type="evidence" value="ECO:0007669"/>
    <property type="project" value="UniProtKB-ARBA"/>
</dbReference>
<dbReference type="AlphaFoldDB" id="U5W4D4"/>
<keyword evidence="2 4" id="KW-0238">DNA-binding</keyword>
<evidence type="ECO:0000313" key="6">
    <source>
        <dbReference type="EMBL" id="AGZ42786.1"/>
    </source>
</evidence>
<evidence type="ECO:0000256" key="4">
    <source>
        <dbReference type="PROSITE-ProRule" id="PRU00335"/>
    </source>
</evidence>
<dbReference type="PANTHER" id="PTHR47506">
    <property type="entry name" value="TRANSCRIPTIONAL REGULATORY PROTEIN"/>
    <property type="match status" value="1"/>
</dbReference>
<dbReference type="PRINTS" id="PR00455">
    <property type="entry name" value="HTHTETR"/>
</dbReference>
<dbReference type="EMBL" id="CP006272">
    <property type="protein sequence ID" value="AGZ42786.1"/>
    <property type="molecule type" value="Genomic_DNA"/>
</dbReference>
<dbReference type="PATRIC" id="fig|1246995.3.peg.4577"/>
<reference evidence="6 7" key="1">
    <citation type="journal article" date="2014" name="J. Biotechnol.">
        <title>Complete genome sequence of the actinobacterium Actinoplanes friuliensis HAG 010964, producer of the lipopeptide antibiotic friulimycin.</title>
        <authorList>
            <person name="Ruckert C."/>
            <person name="Szczepanowski R."/>
            <person name="Albersmeier A."/>
            <person name="Goesmann A."/>
            <person name="Fischer N."/>
            <person name="Steinkamper A."/>
            <person name="Puhler A."/>
            <person name="Biener R."/>
            <person name="Schwartz D."/>
            <person name="Kalinowski J."/>
        </authorList>
    </citation>
    <scope>NUCLEOTIDE SEQUENCE [LARGE SCALE GENOMIC DNA]</scope>
    <source>
        <strain evidence="6 7">DSM 7358</strain>
    </source>
</reference>
<keyword evidence="3" id="KW-0804">Transcription</keyword>
<gene>
    <name evidence="6" type="ORF">AFR_22580</name>
</gene>
<proteinExistence type="predicted"/>
<keyword evidence="1" id="KW-0805">Transcription regulation</keyword>
<evidence type="ECO:0000256" key="1">
    <source>
        <dbReference type="ARBA" id="ARBA00023015"/>
    </source>
</evidence>
<dbReference type="Proteomes" id="UP000017746">
    <property type="component" value="Chromosome"/>
</dbReference>
<name>U5W4D4_9ACTN</name>
<dbReference type="HOGENOM" id="CLU_069356_36_0_11"/>
<evidence type="ECO:0000256" key="2">
    <source>
        <dbReference type="ARBA" id="ARBA00023125"/>
    </source>
</evidence>
<dbReference type="RefSeq" id="WP_023363215.1">
    <property type="nucleotide sequence ID" value="NC_022657.1"/>
</dbReference>
<evidence type="ECO:0000256" key="3">
    <source>
        <dbReference type="ARBA" id="ARBA00023163"/>
    </source>
</evidence>
<dbReference type="InterPro" id="IPR001647">
    <property type="entry name" value="HTH_TetR"/>
</dbReference>
<dbReference type="Gene3D" id="1.10.357.10">
    <property type="entry name" value="Tetracycline Repressor, domain 2"/>
    <property type="match status" value="1"/>
</dbReference>
<evidence type="ECO:0000313" key="7">
    <source>
        <dbReference type="Proteomes" id="UP000017746"/>
    </source>
</evidence>
<dbReference type="PANTHER" id="PTHR47506:SF6">
    <property type="entry name" value="HTH-TYPE TRANSCRIPTIONAL REPRESSOR NEMR"/>
    <property type="match status" value="1"/>
</dbReference>
<dbReference type="GO" id="GO:0003677">
    <property type="term" value="F:DNA binding"/>
    <property type="evidence" value="ECO:0007669"/>
    <property type="project" value="UniProtKB-UniRule"/>
</dbReference>
<dbReference type="eggNOG" id="COG1309">
    <property type="taxonomic scope" value="Bacteria"/>
</dbReference>
<dbReference type="PROSITE" id="PS50977">
    <property type="entry name" value="HTH_TETR_2"/>
    <property type="match status" value="1"/>
</dbReference>
<organism evidence="6 7">
    <name type="scientific">Actinoplanes friuliensis DSM 7358</name>
    <dbReference type="NCBI Taxonomy" id="1246995"/>
    <lineage>
        <taxon>Bacteria</taxon>
        <taxon>Bacillati</taxon>
        <taxon>Actinomycetota</taxon>
        <taxon>Actinomycetes</taxon>
        <taxon>Micromonosporales</taxon>
        <taxon>Micromonosporaceae</taxon>
        <taxon>Actinoplanes</taxon>
    </lineage>
</organism>
<feature type="domain" description="HTH tetR-type" evidence="5">
    <location>
        <begin position="6"/>
        <end position="66"/>
    </location>
</feature>
<dbReference type="KEGG" id="afs:AFR_22580"/>
<protein>
    <submittedName>
        <fullName evidence="6">TetR family transcriptional regulator</fullName>
    </submittedName>
</protein>
<sequence length="186" mass="20243">MTEIESGRREQVLESALVTFARFGFRKTSMEDVAQAANISRPGLYFLFSSKQSLFQAAVVHALDADVDAAERALADVRRPLRERLIEAFDLWTGRYLGPMVQEVAVLRETSPELLGPLVAGYPARFAAMVTEAIAAEVPPGLVEAVARTLISTSGGIKHEVSTREEFVERVTVAVDLLLRAGRAAG</sequence>
<evidence type="ECO:0000259" key="5">
    <source>
        <dbReference type="PROSITE" id="PS50977"/>
    </source>
</evidence>
<dbReference type="STRING" id="1246995.AFR_22580"/>
<feature type="DNA-binding region" description="H-T-H motif" evidence="4">
    <location>
        <begin position="29"/>
        <end position="48"/>
    </location>
</feature>
<accession>U5W4D4</accession>
<dbReference type="InterPro" id="IPR009057">
    <property type="entry name" value="Homeodomain-like_sf"/>
</dbReference>